<sequence length="437" mass="46850">MHKTMWRCGHWVMARDYQWRRLNQVMALNQALRVVFPLILLGSLADLVIRGWLTPTGYYYQTLHVENWCPQRARLEQGLLLLQNGAVGLASLGLAIVVSFYLVRQVTRSTDDQLTAGLLAGLTLQLVNVNPVSLQPHHAPAWLAMNLGWHGILAGLVVGLLVGNLYRIGVRIWSSPLDATLRPITLGSLGGLGVATVSGGWLLAAPFTVRAAFNAWLRLPLSFPTGWGQLASFSLLNGAMTWCGTLGALPTTSGQTVAATQNLAAVLGSAHWQVPHVLTVQTVIQTYASMGGPGMALALLLAIFLVRQNAAQRRIGWLSLVPVLGNFNAPLLVGLPVIWRPLLGIPLLLAPLACVSISSLALAFHWVPATAYPLAVSTPGPFLSFLGSGGSLRALLLAIVNLALATAIYYPFVKGDAAVDRRLAEEAKRDATSDELA</sequence>
<keyword evidence="2" id="KW-0813">Transport</keyword>
<feature type="transmembrane region" description="Helical" evidence="8">
    <location>
        <begin position="31"/>
        <end position="53"/>
    </location>
</feature>
<dbReference type="GO" id="GO:0008982">
    <property type="term" value="F:protein-N(PI)-phosphohistidine-sugar phosphotransferase activity"/>
    <property type="evidence" value="ECO:0007669"/>
    <property type="project" value="InterPro"/>
</dbReference>
<comment type="caution">
    <text evidence="10">The sequence shown here is derived from an EMBL/GenBank/DDBJ whole genome shotgun (WGS) entry which is preliminary data.</text>
</comment>
<dbReference type="InterPro" id="IPR004501">
    <property type="entry name" value="PTS_EIIC_3"/>
</dbReference>
<keyword evidence="4 10" id="KW-0762">Sugar transport</keyword>
<dbReference type="AlphaFoldDB" id="A0A4Q0VJ56"/>
<dbReference type="GO" id="GO:0009401">
    <property type="term" value="P:phosphoenolpyruvate-dependent sugar phosphotransferase system"/>
    <property type="evidence" value="ECO:0007669"/>
    <property type="project" value="InterPro"/>
</dbReference>
<evidence type="ECO:0000256" key="4">
    <source>
        <dbReference type="ARBA" id="ARBA00022597"/>
    </source>
</evidence>
<dbReference type="GO" id="GO:1902815">
    <property type="term" value="P:N,N'-diacetylchitobiose import"/>
    <property type="evidence" value="ECO:0007669"/>
    <property type="project" value="TreeGrafter"/>
</dbReference>
<comment type="subcellular location">
    <subcellularLocation>
        <location evidence="1">Cell membrane</location>
        <topology evidence="1">Multi-pass membrane protein</topology>
    </subcellularLocation>
</comment>
<feature type="transmembrane region" description="Helical" evidence="8">
    <location>
        <begin position="147"/>
        <end position="166"/>
    </location>
</feature>
<feature type="transmembrane region" description="Helical" evidence="8">
    <location>
        <begin position="186"/>
        <end position="207"/>
    </location>
</feature>
<organism evidence="10 11">
    <name type="scientific">Levilactobacillus suantsaii</name>
    <dbReference type="NCBI Taxonomy" id="2292255"/>
    <lineage>
        <taxon>Bacteria</taxon>
        <taxon>Bacillati</taxon>
        <taxon>Bacillota</taxon>
        <taxon>Bacilli</taxon>
        <taxon>Lactobacillales</taxon>
        <taxon>Lactobacillaceae</taxon>
        <taxon>Levilactobacillus</taxon>
    </lineage>
</organism>
<accession>A0A4Q0VJ56</accession>
<proteinExistence type="predicted"/>
<evidence type="ECO:0000256" key="2">
    <source>
        <dbReference type="ARBA" id="ARBA00022448"/>
    </source>
</evidence>
<dbReference type="GO" id="GO:0005886">
    <property type="term" value="C:plasma membrane"/>
    <property type="evidence" value="ECO:0007669"/>
    <property type="project" value="UniProtKB-SubCell"/>
</dbReference>
<name>A0A4Q0VJ56_9LACO</name>
<evidence type="ECO:0000313" key="10">
    <source>
        <dbReference type="EMBL" id="RXI79057.1"/>
    </source>
</evidence>
<keyword evidence="11" id="KW-1185">Reference proteome</keyword>
<reference evidence="10 11" key="1">
    <citation type="submission" date="2018-08" db="EMBL/GenBank/DDBJ databases">
        <title>Lactobacillus suantsai sp. nov., isolated from traditional fermented suan-tsai in Taiwan.</title>
        <authorList>
            <person name="Huang C.-H."/>
        </authorList>
    </citation>
    <scope>NUCLEOTIDE SEQUENCE [LARGE SCALE GENOMIC DNA]</scope>
    <source>
        <strain evidence="10 11">BCRC 12945</strain>
    </source>
</reference>
<keyword evidence="7 8" id="KW-0472">Membrane</keyword>
<evidence type="ECO:0000313" key="11">
    <source>
        <dbReference type="Proteomes" id="UP000290602"/>
    </source>
</evidence>
<dbReference type="PANTHER" id="PTHR33989:SF4">
    <property type="entry name" value="PTS SYSTEM N,N'-DIACETYLCHITOBIOSE-SPECIFIC EIIC COMPONENT"/>
    <property type="match status" value="1"/>
</dbReference>
<evidence type="ECO:0000256" key="7">
    <source>
        <dbReference type="ARBA" id="ARBA00023136"/>
    </source>
</evidence>
<evidence type="ECO:0000256" key="8">
    <source>
        <dbReference type="SAM" id="Phobius"/>
    </source>
</evidence>
<feature type="transmembrane region" description="Helical" evidence="8">
    <location>
        <begin position="114"/>
        <end position="135"/>
    </location>
</feature>
<dbReference type="RefSeq" id="WP_129031992.1">
    <property type="nucleotide sequence ID" value="NZ_QXIL01000006.1"/>
</dbReference>
<dbReference type="Proteomes" id="UP000290602">
    <property type="component" value="Unassembled WGS sequence"/>
</dbReference>
<dbReference type="InterPro" id="IPR051088">
    <property type="entry name" value="PTS_Sugar-EIIC/EIIB"/>
</dbReference>
<feature type="transmembrane region" description="Helical" evidence="8">
    <location>
        <begin position="394"/>
        <end position="413"/>
    </location>
</feature>
<feature type="transmembrane region" description="Helical" evidence="8">
    <location>
        <begin position="80"/>
        <end position="102"/>
    </location>
</feature>
<dbReference type="OrthoDB" id="1651152at2"/>
<protein>
    <submittedName>
        <fullName evidence="10">PTS sugar transporter subunit IIC</fullName>
    </submittedName>
</protein>
<evidence type="ECO:0000256" key="3">
    <source>
        <dbReference type="ARBA" id="ARBA00022475"/>
    </source>
</evidence>
<evidence type="ECO:0000259" key="9">
    <source>
        <dbReference type="PROSITE" id="PS51105"/>
    </source>
</evidence>
<dbReference type="Pfam" id="PF02378">
    <property type="entry name" value="PTS_EIIC"/>
    <property type="match status" value="1"/>
</dbReference>
<dbReference type="PROSITE" id="PS51105">
    <property type="entry name" value="PTS_EIIC_TYPE_3"/>
    <property type="match status" value="1"/>
</dbReference>
<evidence type="ECO:0000256" key="1">
    <source>
        <dbReference type="ARBA" id="ARBA00004651"/>
    </source>
</evidence>
<keyword evidence="3" id="KW-1003">Cell membrane</keyword>
<evidence type="ECO:0000256" key="5">
    <source>
        <dbReference type="ARBA" id="ARBA00022692"/>
    </source>
</evidence>
<dbReference type="InterPro" id="IPR003352">
    <property type="entry name" value="PTS_EIIC"/>
</dbReference>
<gene>
    <name evidence="10" type="ORF">DXH47_04565</name>
</gene>
<feature type="transmembrane region" description="Helical" evidence="8">
    <location>
        <begin position="318"/>
        <end position="339"/>
    </location>
</feature>
<keyword evidence="5 8" id="KW-0812">Transmembrane</keyword>
<feature type="domain" description="PTS EIIC type-3" evidence="9">
    <location>
        <begin position="8"/>
        <end position="412"/>
    </location>
</feature>
<dbReference type="EMBL" id="QXIL01000006">
    <property type="protein sequence ID" value="RXI79057.1"/>
    <property type="molecule type" value="Genomic_DNA"/>
</dbReference>
<keyword evidence="6 8" id="KW-1133">Transmembrane helix</keyword>
<feature type="transmembrane region" description="Helical" evidence="8">
    <location>
        <begin position="286"/>
        <end position="306"/>
    </location>
</feature>
<dbReference type="PANTHER" id="PTHR33989">
    <property type="match status" value="1"/>
</dbReference>
<evidence type="ECO:0000256" key="6">
    <source>
        <dbReference type="ARBA" id="ARBA00022989"/>
    </source>
</evidence>